<reference evidence="2" key="1">
    <citation type="submission" date="2016-11" db="EMBL/GenBank/DDBJ databases">
        <authorList>
            <person name="Varghese N."/>
            <person name="Submissions S."/>
        </authorList>
    </citation>
    <scope>NUCLEOTIDE SEQUENCE [LARGE SCALE GENOMIC DNA]</scope>
    <source>
        <strain evidence="2">DSM 17456</strain>
    </source>
</reference>
<dbReference type="Proteomes" id="UP000184694">
    <property type="component" value="Unassembled WGS sequence"/>
</dbReference>
<keyword evidence="2" id="KW-1185">Reference proteome</keyword>
<evidence type="ECO:0000313" key="2">
    <source>
        <dbReference type="Proteomes" id="UP000184694"/>
    </source>
</evidence>
<dbReference type="EMBL" id="FSRG01000009">
    <property type="protein sequence ID" value="SIO40816.1"/>
    <property type="molecule type" value="Genomic_DNA"/>
</dbReference>
<dbReference type="OrthoDB" id="5465000at2"/>
<evidence type="ECO:0000313" key="1">
    <source>
        <dbReference type="EMBL" id="SIO40816.1"/>
    </source>
</evidence>
<protein>
    <submittedName>
        <fullName evidence="1">Uncharacterized protein</fullName>
    </submittedName>
</protein>
<dbReference type="RefSeq" id="WP_074217977.1">
    <property type="nucleotide sequence ID" value="NZ_FSRG01000009.1"/>
</dbReference>
<gene>
    <name evidence="1" type="ORF">SAMN02745161_3242</name>
</gene>
<dbReference type="AlphaFoldDB" id="A0A1N6J9M4"/>
<organism evidence="1 2">
    <name type="scientific">Halodesulfovibrio marinisediminis DSM 17456</name>
    <dbReference type="NCBI Taxonomy" id="1121457"/>
    <lineage>
        <taxon>Bacteria</taxon>
        <taxon>Pseudomonadati</taxon>
        <taxon>Thermodesulfobacteriota</taxon>
        <taxon>Desulfovibrionia</taxon>
        <taxon>Desulfovibrionales</taxon>
        <taxon>Desulfovibrionaceae</taxon>
        <taxon>Halodesulfovibrio</taxon>
    </lineage>
</organism>
<sequence>MITATLNAESVLAKPLVQSNAQLANMPDERLATPLAPHNEAVQPEMVDTVELSDEYLALMTGEVAGVQFDANQHAGVMSTAGEVPTSAEVNESYSEARLNAMPKSPTLEDVKEVILRKMTRAADQAFFQGVQHDAGVTHATIAAQMGAVTPQAALDVQTMQSVQSMATVQPVPRTSGAVGYKPMSSRAVASTAQSSIRVTV</sequence>
<accession>A0A1N6J9M4</accession>
<name>A0A1N6J9M4_9BACT</name>
<proteinExistence type="predicted"/>